<organism evidence="1 2">
    <name type="scientific">Phlebia brevispora</name>
    <dbReference type="NCBI Taxonomy" id="194682"/>
    <lineage>
        <taxon>Eukaryota</taxon>
        <taxon>Fungi</taxon>
        <taxon>Dikarya</taxon>
        <taxon>Basidiomycota</taxon>
        <taxon>Agaricomycotina</taxon>
        <taxon>Agaricomycetes</taxon>
        <taxon>Polyporales</taxon>
        <taxon>Meruliaceae</taxon>
        <taxon>Phlebia</taxon>
    </lineage>
</organism>
<accession>A0ACC1RX42</accession>
<dbReference type="EMBL" id="JANHOG010002080">
    <property type="protein sequence ID" value="KAJ3527547.1"/>
    <property type="molecule type" value="Genomic_DNA"/>
</dbReference>
<sequence>MLWISRHQPSSRLQLSDLPAETRLMIYRYIRLNGTAALRNASLVCKEWFQEFFPLVNKELRLEAYRFNPEGSIVPPSIGNDCSFSILRDKLMGMENIRATARSLVLTGPSATRHWKMTAKGVALRAPRLSLCLCASILQLLPHVDHLHLHEVDWEPCDPAQGDPHDAHKTWARRRIVKMELSIVKCIEPAVSHPLLLATLCTSIGELCLDAVEGIDLAGSMHLPPIAIDHLAILQSLPESRPFRNALMCIPKDTLQSLHIHDLIFRDVSTVASLLHRQAGSLTNIRMCFPCQSTRMSPSRARLEYVADES</sequence>
<protein>
    <submittedName>
        <fullName evidence="1">Uncharacterized protein</fullName>
    </submittedName>
</protein>
<proteinExistence type="predicted"/>
<evidence type="ECO:0000313" key="2">
    <source>
        <dbReference type="Proteomes" id="UP001148662"/>
    </source>
</evidence>
<keyword evidence="2" id="KW-1185">Reference proteome</keyword>
<gene>
    <name evidence="1" type="ORF">NM688_g8113</name>
</gene>
<comment type="caution">
    <text evidence="1">The sequence shown here is derived from an EMBL/GenBank/DDBJ whole genome shotgun (WGS) entry which is preliminary data.</text>
</comment>
<name>A0ACC1RX42_9APHY</name>
<evidence type="ECO:0000313" key="1">
    <source>
        <dbReference type="EMBL" id="KAJ3527547.1"/>
    </source>
</evidence>
<reference evidence="1" key="1">
    <citation type="submission" date="2022-07" db="EMBL/GenBank/DDBJ databases">
        <title>Genome Sequence of Phlebia brevispora.</title>
        <authorList>
            <person name="Buettner E."/>
        </authorList>
    </citation>
    <scope>NUCLEOTIDE SEQUENCE</scope>
    <source>
        <strain evidence="1">MPL23</strain>
    </source>
</reference>
<dbReference type="Proteomes" id="UP001148662">
    <property type="component" value="Unassembled WGS sequence"/>
</dbReference>